<evidence type="ECO:0000256" key="8">
    <source>
        <dbReference type="ARBA" id="ARBA00023170"/>
    </source>
</evidence>
<dbReference type="InterPro" id="IPR003599">
    <property type="entry name" value="Ig_sub"/>
</dbReference>
<evidence type="ECO:0000256" key="12">
    <source>
        <dbReference type="SAM" id="Phobius"/>
    </source>
</evidence>
<keyword evidence="9" id="KW-0325">Glycoprotein</keyword>
<dbReference type="PROSITE" id="PS50835">
    <property type="entry name" value="IG_LIKE"/>
    <property type="match status" value="1"/>
</dbReference>
<feature type="transmembrane region" description="Helical" evidence="12">
    <location>
        <begin position="151"/>
        <end position="175"/>
    </location>
</feature>
<evidence type="ECO:0000256" key="11">
    <source>
        <dbReference type="SAM" id="MobiDB-lite"/>
    </source>
</evidence>
<evidence type="ECO:0000256" key="3">
    <source>
        <dbReference type="ARBA" id="ARBA00022692"/>
    </source>
</evidence>
<proteinExistence type="predicted"/>
<evidence type="ECO:0000313" key="15">
    <source>
        <dbReference type="EMBL" id="MEQ2244605.1"/>
    </source>
</evidence>
<evidence type="ECO:0000256" key="6">
    <source>
        <dbReference type="ARBA" id="ARBA00023136"/>
    </source>
</evidence>
<keyword evidence="7" id="KW-1015">Disulfide bond</keyword>
<keyword evidence="8" id="KW-0675">Receptor</keyword>
<feature type="domain" description="Ig-like" evidence="14">
    <location>
        <begin position="17"/>
        <end position="120"/>
    </location>
</feature>
<feature type="chain" id="PRO_5046750732" description="Ig-like domain-containing protein" evidence="13">
    <location>
        <begin position="21"/>
        <end position="225"/>
    </location>
</feature>
<evidence type="ECO:0000256" key="4">
    <source>
        <dbReference type="ARBA" id="ARBA00022729"/>
    </source>
</evidence>
<dbReference type="SUPFAM" id="SSF48726">
    <property type="entry name" value="Immunoglobulin"/>
    <property type="match status" value="1"/>
</dbReference>
<dbReference type="InterPro" id="IPR003598">
    <property type="entry name" value="Ig_sub2"/>
</dbReference>
<dbReference type="InterPro" id="IPR013783">
    <property type="entry name" value="Ig-like_fold"/>
</dbReference>
<evidence type="ECO:0000256" key="9">
    <source>
        <dbReference type="ARBA" id="ARBA00023180"/>
    </source>
</evidence>
<keyword evidence="6 12" id="KW-0472">Membrane</keyword>
<comment type="caution">
    <text evidence="15">The sequence shown here is derived from an EMBL/GenBank/DDBJ whole genome shotgun (WGS) entry which is preliminary data.</text>
</comment>
<dbReference type="InterPro" id="IPR007110">
    <property type="entry name" value="Ig-like_dom"/>
</dbReference>
<accession>A0ABV0UH72</accession>
<dbReference type="EMBL" id="JAHRIQ010071379">
    <property type="protein sequence ID" value="MEQ2244605.1"/>
    <property type="molecule type" value="Genomic_DNA"/>
</dbReference>
<dbReference type="SMART" id="SM00406">
    <property type="entry name" value="IGv"/>
    <property type="match status" value="1"/>
</dbReference>
<dbReference type="InterPro" id="IPR013106">
    <property type="entry name" value="Ig_V-set"/>
</dbReference>
<dbReference type="PANTHER" id="PTHR25466:SF9">
    <property type="entry name" value="FIBRONECTIN TYPE-III DOMAIN-CONTAINING PROTEIN"/>
    <property type="match status" value="1"/>
</dbReference>
<evidence type="ECO:0000256" key="5">
    <source>
        <dbReference type="ARBA" id="ARBA00022989"/>
    </source>
</evidence>
<keyword evidence="2" id="KW-1003">Cell membrane</keyword>
<sequence>MFKLELTVLIGFGLCFPGLAAPADLRKITASPGTDATMTCPDVDRKSFITVEWRRAEDPDDEHVIVFRNGKITPEDQHPSYKDRAVLQDGNVSLVLKNVTTDDSGTYECRVQTQENREMKHICSIDLDVPPQGNKDGSTGDGGNKNGSGQFILGVALIIVVITVSLAAVVVVIVVMKIKKRRTNSNQNNLNPPDEEASEQIPMVVMSDQQNSDGPEEVSEDQTPF</sequence>
<keyword evidence="10" id="KW-0393">Immunoglobulin domain</keyword>
<comment type="subcellular location">
    <subcellularLocation>
        <location evidence="1">Cell membrane</location>
        <topology evidence="1">Single-pass type I membrane protein</topology>
    </subcellularLocation>
</comment>
<evidence type="ECO:0000313" key="16">
    <source>
        <dbReference type="Proteomes" id="UP001482620"/>
    </source>
</evidence>
<dbReference type="Pfam" id="PF07686">
    <property type="entry name" value="V-set"/>
    <property type="match status" value="1"/>
</dbReference>
<keyword evidence="3 12" id="KW-0812">Transmembrane</keyword>
<protein>
    <recommendedName>
        <fullName evidence="14">Ig-like domain-containing protein</fullName>
    </recommendedName>
</protein>
<name>A0ABV0UH72_9TELE</name>
<feature type="region of interest" description="Disordered" evidence="11">
    <location>
        <begin position="182"/>
        <end position="225"/>
    </location>
</feature>
<organism evidence="15 16">
    <name type="scientific">Ilyodon furcidens</name>
    <name type="common">goldbreast splitfin</name>
    <dbReference type="NCBI Taxonomy" id="33524"/>
    <lineage>
        <taxon>Eukaryota</taxon>
        <taxon>Metazoa</taxon>
        <taxon>Chordata</taxon>
        <taxon>Craniata</taxon>
        <taxon>Vertebrata</taxon>
        <taxon>Euteleostomi</taxon>
        <taxon>Actinopterygii</taxon>
        <taxon>Neopterygii</taxon>
        <taxon>Teleostei</taxon>
        <taxon>Neoteleostei</taxon>
        <taxon>Acanthomorphata</taxon>
        <taxon>Ovalentaria</taxon>
        <taxon>Atherinomorphae</taxon>
        <taxon>Cyprinodontiformes</taxon>
        <taxon>Goodeidae</taxon>
        <taxon>Ilyodon</taxon>
    </lineage>
</organism>
<dbReference type="InterPro" id="IPR051713">
    <property type="entry name" value="T-cell_Activation_Regulation"/>
</dbReference>
<keyword evidence="16" id="KW-1185">Reference proteome</keyword>
<feature type="compositionally biased region" description="Acidic residues" evidence="11">
    <location>
        <begin position="214"/>
        <end position="225"/>
    </location>
</feature>
<dbReference type="Proteomes" id="UP001482620">
    <property type="component" value="Unassembled WGS sequence"/>
</dbReference>
<evidence type="ECO:0000256" key="7">
    <source>
        <dbReference type="ARBA" id="ARBA00023157"/>
    </source>
</evidence>
<evidence type="ECO:0000256" key="10">
    <source>
        <dbReference type="ARBA" id="ARBA00023319"/>
    </source>
</evidence>
<evidence type="ECO:0000256" key="2">
    <source>
        <dbReference type="ARBA" id="ARBA00022475"/>
    </source>
</evidence>
<dbReference type="SMART" id="SM00408">
    <property type="entry name" value="IGc2"/>
    <property type="match status" value="1"/>
</dbReference>
<dbReference type="InterPro" id="IPR036179">
    <property type="entry name" value="Ig-like_dom_sf"/>
</dbReference>
<dbReference type="PANTHER" id="PTHR25466">
    <property type="entry name" value="T-LYMPHOCYTE ACTIVATION ANTIGEN"/>
    <property type="match status" value="1"/>
</dbReference>
<keyword evidence="5 12" id="KW-1133">Transmembrane helix</keyword>
<evidence type="ECO:0000256" key="13">
    <source>
        <dbReference type="SAM" id="SignalP"/>
    </source>
</evidence>
<evidence type="ECO:0000259" key="14">
    <source>
        <dbReference type="PROSITE" id="PS50835"/>
    </source>
</evidence>
<evidence type="ECO:0000256" key="1">
    <source>
        <dbReference type="ARBA" id="ARBA00004251"/>
    </source>
</evidence>
<keyword evidence="4 13" id="KW-0732">Signal</keyword>
<feature type="signal peptide" evidence="13">
    <location>
        <begin position="1"/>
        <end position="20"/>
    </location>
</feature>
<dbReference type="Gene3D" id="2.60.40.10">
    <property type="entry name" value="Immunoglobulins"/>
    <property type="match status" value="1"/>
</dbReference>
<dbReference type="SMART" id="SM00409">
    <property type="entry name" value="IG"/>
    <property type="match status" value="1"/>
</dbReference>
<gene>
    <name evidence="15" type="ORF">ILYODFUR_018924</name>
</gene>
<reference evidence="15 16" key="1">
    <citation type="submission" date="2021-06" db="EMBL/GenBank/DDBJ databases">
        <authorList>
            <person name="Palmer J.M."/>
        </authorList>
    </citation>
    <scope>NUCLEOTIDE SEQUENCE [LARGE SCALE GENOMIC DNA]</scope>
    <source>
        <strain evidence="16">if_2019</strain>
        <tissue evidence="15">Muscle</tissue>
    </source>
</reference>